<keyword evidence="1" id="KW-0472">Membrane</keyword>
<evidence type="ECO:0008006" key="4">
    <source>
        <dbReference type="Google" id="ProtNLM"/>
    </source>
</evidence>
<protein>
    <recommendedName>
        <fullName evidence="4">DUF3329 domain-containing protein</fullName>
    </recommendedName>
</protein>
<accession>A0A0T7FI71</accession>
<proteinExistence type="predicted"/>
<dbReference type="EMBL" id="CCRH01000006">
    <property type="protein sequence ID" value="CDZ34712.1"/>
    <property type="molecule type" value="Genomic_DNA"/>
</dbReference>
<keyword evidence="1" id="KW-1133">Transmembrane helix</keyword>
<gene>
    <name evidence="2" type="ORF">NGAL_HAMBI1145_24740</name>
</gene>
<dbReference type="AlphaFoldDB" id="A0A0T7FI71"/>
<dbReference type="RefSeq" id="WP_046666655.1">
    <property type="nucleotide sequence ID" value="NZ_CCRH01000006.1"/>
</dbReference>
<name>A0A0T7FI71_NEOGA</name>
<feature type="transmembrane region" description="Helical" evidence="1">
    <location>
        <begin position="12"/>
        <end position="30"/>
    </location>
</feature>
<dbReference type="OrthoDB" id="7362327at2"/>
<feature type="transmembrane region" description="Helical" evidence="1">
    <location>
        <begin position="36"/>
        <end position="54"/>
    </location>
</feature>
<keyword evidence="1" id="KW-0812">Transmembrane</keyword>
<dbReference type="Proteomes" id="UP000046176">
    <property type="component" value="Unassembled WGS sequence"/>
</dbReference>
<evidence type="ECO:0000313" key="3">
    <source>
        <dbReference type="Proteomes" id="UP000046176"/>
    </source>
</evidence>
<evidence type="ECO:0000313" key="2">
    <source>
        <dbReference type="EMBL" id="CDZ34712.1"/>
    </source>
</evidence>
<organism evidence="2 3">
    <name type="scientific">Neorhizobium galegae bv. officinalis</name>
    <dbReference type="NCBI Taxonomy" id="323656"/>
    <lineage>
        <taxon>Bacteria</taxon>
        <taxon>Pseudomonadati</taxon>
        <taxon>Pseudomonadota</taxon>
        <taxon>Alphaproteobacteria</taxon>
        <taxon>Hyphomicrobiales</taxon>
        <taxon>Rhizobiaceae</taxon>
        <taxon>Rhizobium/Agrobacterium group</taxon>
        <taxon>Neorhizobium</taxon>
    </lineage>
</organism>
<sequence>MIDPNHPFYEPLWRRVLIPAVCAAWAIFELIAGEPFWAIIVGAMGAYAAFKLFIERKKPPAEKPADEPQDQDLS</sequence>
<reference evidence="2 3" key="1">
    <citation type="submission" date="2014-08" db="EMBL/GenBank/DDBJ databases">
        <authorList>
            <person name="Chen Y.-H."/>
        </authorList>
    </citation>
    <scope>NUCLEOTIDE SEQUENCE [LARGE SCALE GENOMIC DNA]</scope>
</reference>
<evidence type="ECO:0000256" key="1">
    <source>
        <dbReference type="SAM" id="Phobius"/>
    </source>
</evidence>